<dbReference type="PANTHER" id="PTHR36966:SF1">
    <property type="entry name" value="REP-ASSOCIATED TYROSINE TRANSPOSASE"/>
    <property type="match status" value="1"/>
</dbReference>
<dbReference type="OrthoDB" id="9814067at2"/>
<keyword evidence="3" id="KW-1185">Reference proteome</keyword>
<dbReference type="eggNOG" id="COG1943">
    <property type="taxonomic scope" value="Bacteria"/>
</dbReference>
<evidence type="ECO:0000259" key="1">
    <source>
        <dbReference type="SMART" id="SM01321"/>
    </source>
</evidence>
<dbReference type="PANTHER" id="PTHR36966">
    <property type="entry name" value="REP-ASSOCIATED TYROSINE TRANSPOSASE"/>
    <property type="match status" value="1"/>
</dbReference>
<dbReference type="SMART" id="SM01321">
    <property type="entry name" value="Y1_Tnp"/>
    <property type="match status" value="1"/>
</dbReference>
<dbReference type="STRING" id="697282.Mettu_3867"/>
<dbReference type="RefSeq" id="WP_006893091.1">
    <property type="nucleotide sequence ID" value="NZ_JH109153.1"/>
</dbReference>
<dbReference type="EMBL" id="JH109153">
    <property type="protein sequence ID" value="EGW20718.1"/>
    <property type="molecule type" value="Genomic_DNA"/>
</dbReference>
<dbReference type="SUPFAM" id="SSF143422">
    <property type="entry name" value="Transposase IS200-like"/>
    <property type="match status" value="1"/>
</dbReference>
<accession>G3J0J6</accession>
<proteinExistence type="predicted"/>
<dbReference type="InterPro" id="IPR052715">
    <property type="entry name" value="RAYT_transposase"/>
</dbReference>
<sequence length="178" mass="21202">MLKKSLHTPAHLFLDNTPYFVTSAIYQKRPLLADNAIKQHLLETIQDCFREKNWTLNDWVILDNHYHLLGVSNKGDDLSHIFRKIHGITSHVIHAHCSCELPVWWNFWDYCPRDEKDYMLRLNYLLINPVKHGYCDNLHDYPFSSFHQRLAQSGREKLAKQFKDNDGYQKMVLQEDDF</sequence>
<gene>
    <name evidence="2" type="ORF">Mettu_3867</name>
</gene>
<dbReference type="NCBIfam" id="NF047646">
    <property type="entry name" value="REP_Tyr_transpos"/>
    <property type="match status" value="1"/>
</dbReference>
<dbReference type="Proteomes" id="UP000004664">
    <property type="component" value="Unassembled WGS sequence"/>
</dbReference>
<dbReference type="InterPro" id="IPR036515">
    <property type="entry name" value="Transposase_17_sf"/>
</dbReference>
<protein>
    <recommendedName>
        <fullName evidence="1">Transposase IS200-like domain-containing protein</fullName>
    </recommendedName>
</protein>
<evidence type="ECO:0000313" key="2">
    <source>
        <dbReference type="EMBL" id="EGW20718.1"/>
    </source>
</evidence>
<reference evidence="2 3" key="1">
    <citation type="submission" date="2011-06" db="EMBL/GenBank/DDBJ databases">
        <title>Genomic sequence of Methylobacter tundripaludum SV96.</title>
        <authorList>
            <consortium name="US DOE Joint Genome Institute"/>
            <person name="Lucas S."/>
            <person name="Han J."/>
            <person name="Lapidus A."/>
            <person name="Cheng J.-F."/>
            <person name="Goodwin L."/>
            <person name="Pitluck S."/>
            <person name="Held B."/>
            <person name="Detter J.C."/>
            <person name="Han C."/>
            <person name="Tapia R."/>
            <person name="Land M."/>
            <person name="Hauser L."/>
            <person name="Kyrpides N."/>
            <person name="Ivanova N."/>
            <person name="Ovchinnikova G."/>
            <person name="Pagani I."/>
            <person name="Klotz M.G."/>
            <person name="Dispirito A.A."/>
            <person name="Murrell J.C."/>
            <person name="Dunfield P."/>
            <person name="Kalyuzhnaya M.G."/>
            <person name="Svenning M."/>
            <person name="Trotsenko Y.A."/>
            <person name="Stein L.Y."/>
            <person name="Woyke T."/>
        </authorList>
    </citation>
    <scope>NUCLEOTIDE SEQUENCE [LARGE SCALE GENOMIC DNA]</scope>
    <source>
        <strain evidence="3">ATCC BAA-1195 / DSM 17260 / SV96</strain>
    </source>
</reference>
<feature type="domain" description="Transposase IS200-like" evidence="1">
    <location>
        <begin position="14"/>
        <end position="128"/>
    </location>
</feature>
<name>G3J0J6_METTV</name>
<dbReference type="HOGENOM" id="CLU_119429_0_0_6"/>
<dbReference type="AlphaFoldDB" id="G3J0J6"/>
<dbReference type="GO" id="GO:0043565">
    <property type="term" value="F:sequence-specific DNA binding"/>
    <property type="evidence" value="ECO:0007669"/>
    <property type="project" value="TreeGrafter"/>
</dbReference>
<dbReference type="Pfam" id="PF01797">
    <property type="entry name" value="Y1_Tnp"/>
    <property type="match status" value="1"/>
</dbReference>
<dbReference type="GO" id="GO:0006313">
    <property type="term" value="P:DNA transposition"/>
    <property type="evidence" value="ECO:0007669"/>
    <property type="project" value="InterPro"/>
</dbReference>
<dbReference type="InterPro" id="IPR002686">
    <property type="entry name" value="Transposase_17"/>
</dbReference>
<dbReference type="Gene3D" id="3.30.70.1290">
    <property type="entry name" value="Transposase IS200-like"/>
    <property type="match status" value="1"/>
</dbReference>
<evidence type="ECO:0000313" key="3">
    <source>
        <dbReference type="Proteomes" id="UP000004664"/>
    </source>
</evidence>
<dbReference type="GO" id="GO:0004803">
    <property type="term" value="F:transposase activity"/>
    <property type="evidence" value="ECO:0007669"/>
    <property type="project" value="InterPro"/>
</dbReference>
<organism evidence="2 3">
    <name type="scientific">Methylobacter tundripaludum (strain ATCC BAA-1195 / DSM 17260 / SV96)</name>
    <dbReference type="NCBI Taxonomy" id="697282"/>
    <lineage>
        <taxon>Bacteria</taxon>
        <taxon>Pseudomonadati</taxon>
        <taxon>Pseudomonadota</taxon>
        <taxon>Gammaproteobacteria</taxon>
        <taxon>Methylococcales</taxon>
        <taxon>Methylococcaceae</taxon>
        <taxon>Methylobacter</taxon>
    </lineage>
</organism>